<keyword evidence="3" id="KW-0067">ATP-binding</keyword>
<reference evidence="7" key="1">
    <citation type="submission" date="2020-10" db="EMBL/GenBank/DDBJ databases">
        <authorList>
            <person name="Kadnikov V."/>
            <person name="Beletsky A.V."/>
            <person name="Mardanov A.V."/>
            <person name="Karnachuk O.V."/>
            <person name="Ravin N.V."/>
        </authorList>
    </citation>
    <scope>NUCLEOTIDE SEQUENCE</scope>
    <source>
        <strain evidence="7">Bu02</strain>
    </source>
</reference>
<dbReference type="NCBIfam" id="TIGR00724">
    <property type="entry name" value="urea_amlyse_rel"/>
    <property type="match status" value="1"/>
</dbReference>
<feature type="domain" description="Carboxyltransferase" evidence="5">
    <location>
        <begin position="4"/>
        <end position="208"/>
    </location>
</feature>
<proteinExistence type="predicted"/>
<evidence type="ECO:0000256" key="4">
    <source>
        <dbReference type="SAM" id="MobiDB-lite"/>
    </source>
</evidence>
<evidence type="ECO:0000259" key="6">
    <source>
        <dbReference type="SMART" id="SM00797"/>
    </source>
</evidence>
<keyword evidence="1" id="KW-0547">Nucleotide-binding</keyword>
<dbReference type="EC" id="3.5.2.9" evidence="7"/>
<gene>
    <name evidence="7" type="primary">pxpB</name>
    <name evidence="7" type="ORF">IMF26_02020</name>
</gene>
<dbReference type="EMBL" id="CP062796">
    <property type="protein sequence ID" value="QUL98876.1"/>
    <property type="molecule type" value="Genomic_DNA"/>
</dbReference>
<dbReference type="SMART" id="SM00797">
    <property type="entry name" value="AHS2"/>
    <property type="match status" value="1"/>
</dbReference>
<dbReference type="Gene3D" id="2.40.100.10">
    <property type="entry name" value="Cyclophilin-like"/>
    <property type="match status" value="2"/>
</dbReference>
<dbReference type="Gene3D" id="3.30.1360.40">
    <property type="match status" value="1"/>
</dbReference>
<dbReference type="GO" id="GO:0005524">
    <property type="term" value="F:ATP binding"/>
    <property type="evidence" value="ECO:0007669"/>
    <property type="project" value="UniProtKB-KW"/>
</dbReference>
<sequence>MDKPEFHFLGDSAILATFSRTISEEINDLVLWVSATLEGMCLPGVSEVQPAYSSLCVHFDPSQIRGSYLVDLIERIAEKAKPPEDQTGRPGQVVEIQVVYGGENGPDLDWACNHLGIPREELIRRHSERLYRVFMVGFTPGFPYLGGMDETIALPRLPEPRKLVPAGSVGIAGKQTGIYPWDSPGGWRIIGRTSAELFSPYRDPPSLLKPGDYVRFVPVSGNEWFPAHGNAERTGLLPDKDTPGRHLPRGPELTGSLRTEASVLGRLTGTELPGLAIEDPGFLSLVVDRGRFGYRKYGVPVAGATDSRSFALANLLCQNDPGDAAIEFTLKGPSMVALTDLTVAITGAPCEVTVDGRPVPQNAPVFLRKGSKLQVGTVRAACRGYIAVSGGIRVPVVLGSRSTYLRGKFGGFEGRHLKSGDTLCVGPAPEHVYVTRSNRATPVPQHLFIERLTLGETILRVLPGPEATPKSLEILSKATYTVRPDSDRMGLRLEGPAVFDAGATDILSSPVVPGTIQVASDGRPMLLLADGQTTGGYARIATVISRDLPLAGQVRAGAKIRFKVLNPWQR</sequence>
<dbReference type="Pfam" id="PF02626">
    <property type="entry name" value="CT_A_B"/>
    <property type="match status" value="1"/>
</dbReference>
<accession>A0AAT9LCM2</accession>
<dbReference type="PANTHER" id="PTHR43309">
    <property type="entry name" value="5-OXOPROLINASE SUBUNIT C"/>
    <property type="match status" value="1"/>
</dbReference>
<dbReference type="InterPro" id="IPR003778">
    <property type="entry name" value="CT_A_B"/>
</dbReference>
<dbReference type="PANTHER" id="PTHR43309:SF3">
    <property type="entry name" value="5-OXOPROLINASE SUBUNIT C"/>
    <property type="match status" value="1"/>
</dbReference>
<evidence type="ECO:0000256" key="3">
    <source>
        <dbReference type="ARBA" id="ARBA00022840"/>
    </source>
</evidence>
<dbReference type="InterPro" id="IPR029000">
    <property type="entry name" value="Cyclophilin-like_dom_sf"/>
</dbReference>
<reference evidence="7" key="2">
    <citation type="journal article" date="2023" name="Biology">
        <title>Prokaryotic Life Associated with Coal-Fire Gas Vents Revealed by Metagenomics.</title>
        <authorList>
            <person name="Kadnikov V.V."/>
            <person name="Mardanov A.V."/>
            <person name="Beletsky A.V."/>
            <person name="Karnachuk O.V."/>
            <person name="Ravin N.V."/>
        </authorList>
    </citation>
    <scope>NUCLEOTIDE SEQUENCE</scope>
    <source>
        <strain evidence="7">Bu02</strain>
    </source>
</reference>
<dbReference type="SUPFAM" id="SSF50891">
    <property type="entry name" value="Cyclophilin-like"/>
    <property type="match status" value="2"/>
</dbReference>
<dbReference type="InterPro" id="IPR052708">
    <property type="entry name" value="PxpC"/>
</dbReference>
<dbReference type="AlphaFoldDB" id="A0AAT9LCM2"/>
<dbReference type="KEGG" id="fcz:IMF26_02020"/>
<feature type="domain" description="Carboxyltransferase" evidence="6">
    <location>
        <begin position="296"/>
        <end position="570"/>
    </location>
</feature>
<dbReference type="SUPFAM" id="SSF160467">
    <property type="entry name" value="PH0987 N-terminal domain-like"/>
    <property type="match status" value="1"/>
</dbReference>
<evidence type="ECO:0000259" key="5">
    <source>
        <dbReference type="SMART" id="SM00796"/>
    </source>
</evidence>
<evidence type="ECO:0000256" key="2">
    <source>
        <dbReference type="ARBA" id="ARBA00022801"/>
    </source>
</evidence>
<dbReference type="NCBIfam" id="TIGR00370">
    <property type="entry name" value="5-oxoprolinase subunit PxpB"/>
    <property type="match status" value="1"/>
</dbReference>
<feature type="region of interest" description="Disordered" evidence="4">
    <location>
        <begin position="230"/>
        <end position="254"/>
    </location>
</feature>
<dbReference type="SMART" id="SM00796">
    <property type="entry name" value="AHS1"/>
    <property type="match status" value="1"/>
</dbReference>
<dbReference type="Pfam" id="PF02682">
    <property type="entry name" value="CT_C_D"/>
    <property type="match status" value="1"/>
</dbReference>
<dbReference type="InterPro" id="IPR003833">
    <property type="entry name" value="CT_C_D"/>
</dbReference>
<keyword evidence="2 7" id="KW-0378">Hydrolase</keyword>
<organism evidence="7">
    <name type="scientific">Candidatus Fermentithermobacillus carboniphilus</name>
    <dbReference type="NCBI Taxonomy" id="3085328"/>
    <lineage>
        <taxon>Bacteria</taxon>
        <taxon>Bacillati</taxon>
        <taxon>Bacillota</taxon>
        <taxon>Candidatus Fermentithermobacillia</taxon>
        <taxon>Candidatus Fermentithermobacillales</taxon>
        <taxon>Candidatus Fermentithermobacillaceae</taxon>
        <taxon>Candidatus Fermentithermobacillus</taxon>
    </lineage>
</organism>
<dbReference type="GO" id="GO:0017168">
    <property type="term" value="F:5-oxoprolinase (ATP-hydrolyzing) activity"/>
    <property type="evidence" value="ECO:0007669"/>
    <property type="project" value="UniProtKB-EC"/>
</dbReference>
<protein>
    <submittedName>
        <fullName evidence="7">5-oxoprolinase subunit PxpB</fullName>
        <ecNumber evidence="7">3.5.2.9</ecNumber>
    </submittedName>
</protein>
<dbReference type="InterPro" id="IPR010016">
    <property type="entry name" value="PxpB"/>
</dbReference>
<evidence type="ECO:0000256" key="1">
    <source>
        <dbReference type="ARBA" id="ARBA00022741"/>
    </source>
</evidence>
<name>A0AAT9LCM2_9FIRM</name>
<evidence type="ECO:0000313" key="7">
    <source>
        <dbReference type="EMBL" id="QUL98876.1"/>
    </source>
</evidence>